<keyword evidence="3" id="KW-1185">Reference proteome</keyword>
<feature type="transmembrane region" description="Helical" evidence="1">
    <location>
        <begin position="176"/>
        <end position="195"/>
    </location>
</feature>
<evidence type="ECO:0000313" key="3">
    <source>
        <dbReference type="Proteomes" id="UP000308652"/>
    </source>
</evidence>
<feature type="transmembrane region" description="Helical" evidence="1">
    <location>
        <begin position="99"/>
        <end position="117"/>
    </location>
</feature>
<keyword evidence="1" id="KW-0812">Transmembrane</keyword>
<keyword evidence="1" id="KW-1133">Transmembrane helix</keyword>
<feature type="transmembrane region" description="Helical" evidence="1">
    <location>
        <begin position="146"/>
        <end position="164"/>
    </location>
</feature>
<feature type="transmembrane region" description="Helical" evidence="1">
    <location>
        <begin position="278"/>
        <end position="304"/>
    </location>
</feature>
<keyword evidence="1" id="KW-0472">Membrane</keyword>
<organism evidence="2 3">
    <name type="scientific">Crucibulum laeve</name>
    <dbReference type="NCBI Taxonomy" id="68775"/>
    <lineage>
        <taxon>Eukaryota</taxon>
        <taxon>Fungi</taxon>
        <taxon>Dikarya</taxon>
        <taxon>Basidiomycota</taxon>
        <taxon>Agaricomycotina</taxon>
        <taxon>Agaricomycetes</taxon>
        <taxon>Agaricomycetidae</taxon>
        <taxon>Agaricales</taxon>
        <taxon>Agaricineae</taxon>
        <taxon>Nidulariaceae</taxon>
        <taxon>Crucibulum</taxon>
    </lineage>
</organism>
<dbReference type="AlphaFoldDB" id="A0A5C3LSC6"/>
<dbReference type="Proteomes" id="UP000308652">
    <property type="component" value="Unassembled WGS sequence"/>
</dbReference>
<protein>
    <submittedName>
        <fullName evidence="2">Uncharacterized protein</fullName>
    </submittedName>
</protein>
<feature type="transmembrane region" description="Helical" evidence="1">
    <location>
        <begin position="69"/>
        <end position="87"/>
    </location>
</feature>
<gene>
    <name evidence="2" type="ORF">BDQ12DRAFT_687809</name>
</gene>
<dbReference type="OrthoDB" id="3268450at2759"/>
<accession>A0A5C3LSC6</accession>
<evidence type="ECO:0000256" key="1">
    <source>
        <dbReference type="SAM" id="Phobius"/>
    </source>
</evidence>
<evidence type="ECO:0000313" key="2">
    <source>
        <dbReference type="EMBL" id="TFK35692.1"/>
    </source>
</evidence>
<sequence length="407" mass="45840">MGLQDVEVAKRQHVDFDTDDGAVEELPLTSMWHPKLTLYRLCILSLSSGFGISKTALSYRGIVMISTTLEWIFGVVLFTLFMLLEMYEDGPGKDLAPWFFDLDLIHLTWNGVAGVFLKTNRPLYQTNTAYATKTARLRKPLPIRGYDILVCGTTVTFGLVKSVTTYCGFSTASTTLEWICGVVFMNSFYWLGLYESSPVKSMPFLFETDYSSSVKAVSVITMFAIGYTVYLGTMLFCLWWPYHSSHWILAIWAYLRKDQLHKESSVFIEVLLSLGRPIVGTIVSGFTVISILTAVLVFAVLCTSMFRFNRLSTQAEFWLTIFTPIMRFVCLFGCMLPISLTSLIPTLMGMQLFVQRAVEEPALSSFLALVYMLALLSGVLVVVLSFCILCYKEIKGIVTGVRSRYNI</sequence>
<proteinExistence type="predicted"/>
<name>A0A5C3LSC6_9AGAR</name>
<reference evidence="2 3" key="1">
    <citation type="journal article" date="2019" name="Nat. Ecol. Evol.">
        <title>Megaphylogeny resolves global patterns of mushroom evolution.</title>
        <authorList>
            <person name="Varga T."/>
            <person name="Krizsan K."/>
            <person name="Foldi C."/>
            <person name="Dima B."/>
            <person name="Sanchez-Garcia M."/>
            <person name="Sanchez-Ramirez S."/>
            <person name="Szollosi G.J."/>
            <person name="Szarkandi J.G."/>
            <person name="Papp V."/>
            <person name="Albert L."/>
            <person name="Andreopoulos W."/>
            <person name="Angelini C."/>
            <person name="Antonin V."/>
            <person name="Barry K.W."/>
            <person name="Bougher N.L."/>
            <person name="Buchanan P."/>
            <person name="Buyck B."/>
            <person name="Bense V."/>
            <person name="Catcheside P."/>
            <person name="Chovatia M."/>
            <person name="Cooper J."/>
            <person name="Damon W."/>
            <person name="Desjardin D."/>
            <person name="Finy P."/>
            <person name="Geml J."/>
            <person name="Haridas S."/>
            <person name="Hughes K."/>
            <person name="Justo A."/>
            <person name="Karasinski D."/>
            <person name="Kautmanova I."/>
            <person name="Kiss B."/>
            <person name="Kocsube S."/>
            <person name="Kotiranta H."/>
            <person name="LaButti K.M."/>
            <person name="Lechner B.E."/>
            <person name="Liimatainen K."/>
            <person name="Lipzen A."/>
            <person name="Lukacs Z."/>
            <person name="Mihaltcheva S."/>
            <person name="Morgado L.N."/>
            <person name="Niskanen T."/>
            <person name="Noordeloos M.E."/>
            <person name="Ohm R.A."/>
            <person name="Ortiz-Santana B."/>
            <person name="Ovrebo C."/>
            <person name="Racz N."/>
            <person name="Riley R."/>
            <person name="Savchenko A."/>
            <person name="Shiryaev A."/>
            <person name="Soop K."/>
            <person name="Spirin V."/>
            <person name="Szebenyi C."/>
            <person name="Tomsovsky M."/>
            <person name="Tulloss R.E."/>
            <person name="Uehling J."/>
            <person name="Grigoriev I.V."/>
            <person name="Vagvolgyi C."/>
            <person name="Papp T."/>
            <person name="Martin F.M."/>
            <person name="Miettinen O."/>
            <person name="Hibbett D.S."/>
            <person name="Nagy L.G."/>
        </authorList>
    </citation>
    <scope>NUCLEOTIDE SEQUENCE [LARGE SCALE GENOMIC DNA]</scope>
    <source>
        <strain evidence="2 3">CBS 166.37</strain>
    </source>
</reference>
<feature type="transmembrane region" description="Helical" evidence="1">
    <location>
        <begin position="325"/>
        <end position="348"/>
    </location>
</feature>
<feature type="transmembrane region" description="Helical" evidence="1">
    <location>
        <begin position="216"/>
        <end position="242"/>
    </location>
</feature>
<feature type="transmembrane region" description="Helical" evidence="1">
    <location>
        <begin position="368"/>
        <end position="391"/>
    </location>
</feature>
<dbReference type="EMBL" id="ML213619">
    <property type="protein sequence ID" value="TFK35692.1"/>
    <property type="molecule type" value="Genomic_DNA"/>
</dbReference>